<evidence type="ECO:0000313" key="1">
    <source>
        <dbReference type="EMBL" id="CAG8797853.1"/>
    </source>
</evidence>
<feature type="non-terminal residue" evidence="1">
    <location>
        <position position="1"/>
    </location>
</feature>
<sequence length="45" mass="4719">LHPIPLQKGPFLGHSFGISFYPLALGAHCLFSGSKGTATCFVETA</sequence>
<proteinExistence type="predicted"/>
<organism evidence="1 2">
    <name type="scientific">Gigaspora margarita</name>
    <dbReference type="NCBI Taxonomy" id="4874"/>
    <lineage>
        <taxon>Eukaryota</taxon>
        <taxon>Fungi</taxon>
        <taxon>Fungi incertae sedis</taxon>
        <taxon>Mucoromycota</taxon>
        <taxon>Glomeromycotina</taxon>
        <taxon>Glomeromycetes</taxon>
        <taxon>Diversisporales</taxon>
        <taxon>Gigasporaceae</taxon>
        <taxon>Gigaspora</taxon>
    </lineage>
</organism>
<name>A0ABN7VTD6_GIGMA</name>
<accession>A0ABN7VTD6</accession>
<dbReference type="Proteomes" id="UP000789901">
    <property type="component" value="Unassembled WGS sequence"/>
</dbReference>
<gene>
    <name evidence="1" type="ORF">GMARGA_LOCUS22483</name>
</gene>
<reference evidence="1 2" key="1">
    <citation type="submission" date="2021-06" db="EMBL/GenBank/DDBJ databases">
        <authorList>
            <person name="Kallberg Y."/>
            <person name="Tangrot J."/>
            <person name="Rosling A."/>
        </authorList>
    </citation>
    <scope>NUCLEOTIDE SEQUENCE [LARGE SCALE GENOMIC DNA]</scope>
    <source>
        <strain evidence="1 2">120-4 pot B 10/14</strain>
    </source>
</reference>
<protein>
    <submittedName>
        <fullName evidence="1">37618_t:CDS:1</fullName>
    </submittedName>
</protein>
<dbReference type="EMBL" id="CAJVQB010021723">
    <property type="protein sequence ID" value="CAG8797853.1"/>
    <property type="molecule type" value="Genomic_DNA"/>
</dbReference>
<keyword evidence="2" id="KW-1185">Reference proteome</keyword>
<comment type="caution">
    <text evidence="1">The sequence shown here is derived from an EMBL/GenBank/DDBJ whole genome shotgun (WGS) entry which is preliminary data.</text>
</comment>
<evidence type="ECO:0000313" key="2">
    <source>
        <dbReference type="Proteomes" id="UP000789901"/>
    </source>
</evidence>